<dbReference type="AlphaFoldDB" id="A0AAE0PLC9"/>
<evidence type="ECO:0000256" key="1">
    <source>
        <dbReference type="SAM" id="MobiDB-lite"/>
    </source>
</evidence>
<accession>A0AAE0PLC9</accession>
<organism evidence="2 3">
    <name type="scientific">Sordaria brevicollis</name>
    <dbReference type="NCBI Taxonomy" id="83679"/>
    <lineage>
        <taxon>Eukaryota</taxon>
        <taxon>Fungi</taxon>
        <taxon>Dikarya</taxon>
        <taxon>Ascomycota</taxon>
        <taxon>Pezizomycotina</taxon>
        <taxon>Sordariomycetes</taxon>
        <taxon>Sordariomycetidae</taxon>
        <taxon>Sordariales</taxon>
        <taxon>Sordariaceae</taxon>
        <taxon>Sordaria</taxon>
    </lineage>
</organism>
<sequence length="281" mass="30612">MPCRRIGRPLTIADTTSCPNGSNDGSNNVSKNQFGSDDDGTPATVLNHQVEVSTHEPGGVNTVSARFLSLLTGKPIGEYLAMVADAEEEAECFFKIEWVFPGFEALNGPKITTRHLLLTTESTSTPDLSFSGGLNWAKKLLEQVATSSSSSLQLNMQQQPGITAHVPRALASRVDDVKDQRSEASSESTTTKNETAEEFIEGYDHDTDANTPVPGSWNDKHQPAQHTTPSGLEMIIASLKEQRKEAEALYARNGDMSTMMALMERAKDIPDAWEPNGRARF</sequence>
<dbReference type="EMBL" id="JAUTDP010000002">
    <property type="protein sequence ID" value="KAK3402048.1"/>
    <property type="molecule type" value="Genomic_DNA"/>
</dbReference>
<feature type="compositionally biased region" description="Basic and acidic residues" evidence="1">
    <location>
        <begin position="174"/>
        <end position="184"/>
    </location>
</feature>
<reference evidence="2" key="1">
    <citation type="journal article" date="2023" name="Mol. Phylogenet. Evol.">
        <title>Genome-scale phylogeny and comparative genomics of the fungal order Sordariales.</title>
        <authorList>
            <person name="Hensen N."/>
            <person name="Bonometti L."/>
            <person name="Westerberg I."/>
            <person name="Brannstrom I.O."/>
            <person name="Guillou S."/>
            <person name="Cros-Aarteil S."/>
            <person name="Calhoun S."/>
            <person name="Haridas S."/>
            <person name="Kuo A."/>
            <person name="Mondo S."/>
            <person name="Pangilinan J."/>
            <person name="Riley R."/>
            <person name="LaButti K."/>
            <person name="Andreopoulos B."/>
            <person name="Lipzen A."/>
            <person name="Chen C."/>
            <person name="Yan M."/>
            <person name="Daum C."/>
            <person name="Ng V."/>
            <person name="Clum A."/>
            <person name="Steindorff A."/>
            <person name="Ohm R.A."/>
            <person name="Martin F."/>
            <person name="Silar P."/>
            <person name="Natvig D.O."/>
            <person name="Lalanne C."/>
            <person name="Gautier V."/>
            <person name="Ament-Velasquez S.L."/>
            <person name="Kruys A."/>
            <person name="Hutchinson M.I."/>
            <person name="Powell A.J."/>
            <person name="Barry K."/>
            <person name="Miller A.N."/>
            <person name="Grigoriev I.V."/>
            <person name="Debuchy R."/>
            <person name="Gladieux P."/>
            <person name="Hiltunen Thoren M."/>
            <person name="Johannesson H."/>
        </authorList>
    </citation>
    <scope>NUCLEOTIDE SEQUENCE</scope>
    <source>
        <strain evidence="2">FGSC 1904</strain>
    </source>
</reference>
<feature type="region of interest" description="Disordered" evidence="1">
    <location>
        <begin position="1"/>
        <end position="43"/>
    </location>
</feature>
<name>A0AAE0PLC9_SORBR</name>
<feature type="region of interest" description="Disordered" evidence="1">
    <location>
        <begin position="174"/>
        <end position="195"/>
    </location>
</feature>
<feature type="compositionally biased region" description="Polar residues" evidence="1">
    <location>
        <begin position="13"/>
        <end position="35"/>
    </location>
</feature>
<evidence type="ECO:0000313" key="2">
    <source>
        <dbReference type="EMBL" id="KAK3402048.1"/>
    </source>
</evidence>
<dbReference type="Proteomes" id="UP001281003">
    <property type="component" value="Unassembled WGS sequence"/>
</dbReference>
<gene>
    <name evidence="2" type="ORF">B0T20DRAFT_493110</name>
</gene>
<keyword evidence="3" id="KW-1185">Reference proteome</keyword>
<reference evidence="2" key="2">
    <citation type="submission" date="2023-07" db="EMBL/GenBank/DDBJ databases">
        <authorList>
            <consortium name="Lawrence Berkeley National Laboratory"/>
            <person name="Haridas S."/>
            <person name="Hensen N."/>
            <person name="Bonometti L."/>
            <person name="Westerberg I."/>
            <person name="Brannstrom I.O."/>
            <person name="Guillou S."/>
            <person name="Cros-Aarteil S."/>
            <person name="Calhoun S."/>
            <person name="Kuo A."/>
            <person name="Mondo S."/>
            <person name="Pangilinan J."/>
            <person name="Riley R."/>
            <person name="LaButti K."/>
            <person name="Andreopoulos B."/>
            <person name="Lipzen A."/>
            <person name="Chen C."/>
            <person name="Yanf M."/>
            <person name="Daum C."/>
            <person name="Ng V."/>
            <person name="Clum A."/>
            <person name="Steindorff A."/>
            <person name="Ohm R."/>
            <person name="Martin F."/>
            <person name="Silar P."/>
            <person name="Natvig D."/>
            <person name="Lalanne C."/>
            <person name="Gautier V."/>
            <person name="Ament-velasquez S.L."/>
            <person name="Kruys A."/>
            <person name="Hutchinson M.I."/>
            <person name="Powell A.J."/>
            <person name="Barry K."/>
            <person name="Miller A.N."/>
            <person name="Grigoriev I.V."/>
            <person name="Debuchy R."/>
            <person name="Gladieux P."/>
            <person name="Thoren M.H."/>
            <person name="Johannesson H."/>
        </authorList>
    </citation>
    <scope>NUCLEOTIDE SEQUENCE</scope>
    <source>
        <strain evidence="2">FGSC 1904</strain>
    </source>
</reference>
<comment type="caution">
    <text evidence="2">The sequence shown here is derived from an EMBL/GenBank/DDBJ whole genome shotgun (WGS) entry which is preliminary data.</text>
</comment>
<evidence type="ECO:0000313" key="3">
    <source>
        <dbReference type="Proteomes" id="UP001281003"/>
    </source>
</evidence>
<proteinExistence type="predicted"/>
<protein>
    <submittedName>
        <fullName evidence="2">Uncharacterized protein</fullName>
    </submittedName>
</protein>